<comment type="function">
    <text evidence="6 8">Together with its co-chaperonin GroES, plays an essential role in assisting protein folding. The GroEL-GroES system forms a nano-cage that allows encapsulation of the non-native substrate proteins and provides a physical environment optimized to promote and accelerate protein folding.</text>
</comment>
<dbReference type="PANTHER" id="PTHR45633">
    <property type="entry name" value="60 KDA HEAT SHOCK PROTEIN, MITOCHONDRIAL"/>
    <property type="match status" value="1"/>
</dbReference>
<dbReference type="Gene3D" id="3.50.7.10">
    <property type="entry name" value="GroEL"/>
    <property type="match status" value="1"/>
</dbReference>
<dbReference type="EC" id="5.6.1.7" evidence="6"/>
<keyword evidence="10" id="KW-1185">Reference proteome</keyword>
<feature type="binding site" evidence="6">
    <location>
        <begin position="29"/>
        <end position="32"/>
    </location>
    <ligand>
        <name>ATP</name>
        <dbReference type="ChEBI" id="CHEBI:30616"/>
    </ligand>
</feature>
<comment type="caution">
    <text evidence="9">The sequence shown here is derived from an EMBL/GenBank/DDBJ whole genome shotgun (WGS) entry which is preliminary data.</text>
</comment>
<gene>
    <name evidence="6" type="primary">groEL</name>
    <name evidence="6" type="synonym">groL</name>
    <name evidence="9" type="ORF">ABID52_003922</name>
</gene>
<comment type="similarity">
    <text evidence="1 6 7">Belongs to the chaperonin (HSP60) family.</text>
</comment>
<dbReference type="Gene3D" id="3.30.260.10">
    <property type="entry name" value="TCP-1-like chaperonin intermediate domain"/>
    <property type="match status" value="1"/>
</dbReference>
<dbReference type="HAMAP" id="MF_00600">
    <property type="entry name" value="CH60"/>
    <property type="match status" value="1"/>
</dbReference>
<keyword evidence="5 6" id="KW-0413">Isomerase</keyword>
<keyword evidence="3 6" id="KW-0067">ATP-binding</keyword>
<evidence type="ECO:0000256" key="1">
    <source>
        <dbReference type="ARBA" id="ARBA00006607"/>
    </source>
</evidence>
<dbReference type="SUPFAM" id="SSF54849">
    <property type="entry name" value="GroEL-intermediate domain like"/>
    <property type="match status" value="1"/>
</dbReference>
<organism evidence="9 10">
    <name type="scientific">Fictibacillus halophilus</name>
    <dbReference type="NCBI Taxonomy" id="1610490"/>
    <lineage>
        <taxon>Bacteria</taxon>
        <taxon>Bacillati</taxon>
        <taxon>Bacillota</taxon>
        <taxon>Bacilli</taxon>
        <taxon>Bacillales</taxon>
        <taxon>Fictibacillaceae</taxon>
        <taxon>Fictibacillus</taxon>
    </lineage>
</organism>
<feature type="binding site" evidence="6">
    <location>
        <position position="413"/>
    </location>
    <ligand>
        <name>ATP</name>
        <dbReference type="ChEBI" id="CHEBI:30616"/>
    </ligand>
</feature>
<dbReference type="Proteomes" id="UP001549097">
    <property type="component" value="Unassembled WGS sequence"/>
</dbReference>
<dbReference type="PRINTS" id="PR00298">
    <property type="entry name" value="CHAPERONIN60"/>
</dbReference>
<dbReference type="InterPro" id="IPR001844">
    <property type="entry name" value="Cpn60/GroEL"/>
</dbReference>
<dbReference type="EMBL" id="JBEPMP010000004">
    <property type="protein sequence ID" value="MET3730281.1"/>
    <property type="molecule type" value="Genomic_DNA"/>
</dbReference>
<dbReference type="NCBIfam" id="NF009487">
    <property type="entry name" value="PRK12849.1"/>
    <property type="match status" value="1"/>
</dbReference>
<dbReference type="InterPro" id="IPR018370">
    <property type="entry name" value="Chaperonin_Cpn60_CS"/>
</dbReference>
<reference evidence="9 10" key="1">
    <citation type="submission" date="2024-06" db="EMBL/GenBank/DDBJ databases">
        <title>Genomic Encyclopedia of Type Strains, Phase IV (KMG-IV): sequencing the most valuable type-strain genomes for metagenomic binning, comparative biology and taxonomic classification.</title>
        <authorList>
            <person name="Goeker M."/>
        </authorList>
    </citation>
    <scope>NUCLEOTIDE SEQUENCE [LARGE SCALE GENOMIC DNA]</scope>
    <source>
        <strain evidence="9 10">DSM 100124</strain>
    </source>
</reference>
<dbReference type="PROSITE" id="PS00296">
    <property type="entry name" value="CHAPERONINS_CPN60"/>
    <property type="match status" value="1"/>
</dbReference>
<evidence type="ECO:0000313" key="10">
    <source>
        <dbReference type="Proteomes" id="UP001549097"/>
    </source>
</evidence>
<keyword evidence="4 6" id="KW-0143">Chaperone</keyword>
<dbReference type="Gene3D" id="1.10.560.10">
    <property type="entry name" value="GroEL-like equatorial domain"/>
    <property type="match status" value="1"/>
</dbReference>
<evidence type="ECO:0000256" key="3">
    <source>
        <dbReference type="ARBA" id="ARBA00022840"/>
    </source>
</evidence>
<feature type="binding site" evidence="6">
    <location>
        <begin position="476"/>
        <end position="478"/>
    </location>
    <ligand>
        <name>ATP</name>
        <dbReference type="ChEBI" id="CHEBI:30616"/>
    </ligand>
</feature>
<comment type="caution">
    <text evidence="6">Lacks conserved residue(s) required for the propagation of feature annotation.</text>
</comment>
<comment type="subunit">
    <text evidence="6 8">Forms a cylinder of 14 subunits composed of two heptameric rings stacked back-to-back. Interacts with the co-chaperonin GroES.</text>
</comment>
<evidence type="ECO:0000256" key="8">
    <source>
        <dbReference type="RuleBase" id="RU000419"/>
    </source>
</evidence>
<evidence type="ECO:0000256" key="4">
    <source>
        <dbReference type="ARBA" id="ARBA00023186"/>
    </source>
</evidence>
<feature type="binding site" evidence="6">
    <location>
        <begin position="86"/>
        <end position="90"/>
    </location>
    <ligand>
        <name>ATP</name>
        <dbReference type="ChEBI" id="CHEBI:30616"/>
    </ligand>
</feature>
<evidence type="ECO:0000256" key="2">
    <source>
        <dbReference type="ARBA" id="ARBA00022741"/>
    </source>
</evidence>
<evidence type="ECO:0000256" key="7">
    <source>
        <dbReference type="RuleBase" id="RU000418"/>
    </source>
</evidence>
<dbReference type="InterPro" id="IPR027410">
    <property type="entry name" value="TCP-1-like_intermed_sf"/>
</dbReference>
<keyword evidence="2 6" id="KW-0547">Nucleotide-binding</keyword>
<proteinExistence type="inferred from homology"/>
<evidence type="ECO:0000313" key="9">
    <source>
        <dbReference type="EMBL" id="MET3730281.1"/>
    </source>
</evidence>
<evidence type="ECO:0000256" key="5">
    <source>
        <dbReference type="ARBA" id="ARBA00023235"/>
    </source>
</evidence>
<dbReference type="InterPro" id="IPR002423">
    <property type="entry name" value="Cpn60/GroEL/TCP-1"/>
</dbReference>
<dbReference type="RefSeq" id="WP_198769357.1">
    <property type="nucleotide sequence ID" value="NZ_JAEACF010000004.1"/>
</dbReference>
<name>A0ABV2LNY1_9BACL</name>
<dbReference type="NCBIfam" id="NF009488">
    <property type="entry name" value="PRK12850.1"/>
    <property type="match status" value="1"/>
</dbReference>
<dbReference type="SUPFAM" id="SSF48592">
    <property type="entry name" value="GroEL equatorial domain-like"/>
    <property type="match status" value="1"/>
</dbReference>
<evidence type="ECO:0000256" key="6">
    <source>
        <dbReference type="HAMAP-Rule" id="MF_00600"/>
    </source>
</evidence>
<dbReference type="NCBIfam" id="TIGR02348">
    <property type="entry name" value="GroEL"/>
    <property type="match status" value="1"/>
</dbReference>
<feature type="binding site" evidence="6">
    <location>
        <position position="492"/>
    </location>
    <ligand>
        <name>ATP</name>
        <dbReference type="ChEBI" id="CHEBI:30616"/>
    </ligand>
</feature>
<dbReference type="Pfam" id="PF00118">
    <property type="entry name" value="Cpn60_TCP1"/>
    <property type="match status" value="1"/>
</dbReference>
<dbReference type="InterPro" id="IPR027413">
    <property type="entry name" value="GROEL-like_equatorial_sf"/>
</dbReference>
<dbReference type="NCBIfam" id="NF000592">
    <property type="entry name" value="PRK00013.1"/>
    <property type="match status" value="1"/>
</dbReference>
<dbReference type="SUPFAM" id="SSF52029">
    <property type="entry name" value="GroEL apical domain-like"/>
    <property type="match status" value="1"/>
</dbReference>
<comment type="subcellular location">
    <subcellularLocation>
        <location evidence="6">Cytoplasm</location>
    </subcellularLocation>
</comment>
<dbReference type="CDD" id="cd03344">
    <property type="entry name" value="GroEL"/>
    <property type="match status" value="1"/>
</dbReference>
<dbReference type="InterPro" id="IPR027409">
    <property type="entry name" value="GroEL-like_apical_dom_sf"/>
</dbReference>
<dbReference type="NCBIfam" id="NF009489">
    <property type="entry name" value="PRK12851.1"/>
    <property type="match status" value="1"/>
</dbReference>
<keyword evidence="6" id="KW-0963">Cytoplasm</keyword>
<protein>
    <recommendedName>
        <fullName evidence="6">Chaperonin GroEL</fullName>
        <ecNumber evidence="6">5.6.1.7</ecNumber>
    </recommendedName>
    <alternativeName>
        <fullName evidence="6">60 kDa chaperonin</fullName>
    </alternativeName>
    <alternativeName>
        <fullName evidence="6">Chaperonin-60</fullName>
        <shortName evidence="6">Cpn60</shortName>
    </alternativeName>
</protein>
<sequence>MAKDIKFSEDARRSMLRGVDALANAVKVTLGPKGRNVVLEKKFGSPLITNDGVTIAKEIELEDAFENMGAKLVAEVASKTNDVAGDGTTTATVLAQAMIREGLKNVTSGANPMVLRKGIEKATAAAVQELKAISKPIEGKESIAQVAAISAADEEVGQLIAEAMERVGNDGVITIEESKGFTTELEVVEGMQFDRGYASPYMVTNSDKMEAELENPYILITDKKITNIQEILPVLEQVVQQGKSLLLIAEDVEGEALATLVVNKLRGTFNAVAVKAPGFGDRRKAMLEDIAVLTGGEVITEELGLDLKTANITQLGTASKVVVTKENTTIVEGAGDSSKIAARVNQIKAQLEETTSEFDKEKLQERLAKLAGGVAVIKVGAATETELKERKLRIEDALNSTRAAVEEGIVSGGGTALVNVLKAIAQVEATGDELTGVKLVLRALEEPVRQIAHNAGLEGSVVVERLKNEEIGIGFNAAAGEWVNMFESGIVDPTKVTRSALQNAASVSAMFLTTEAVIADKPEENAGGGMPDMSGMGMGGMGGMM</sequence>
<accession>A0ABV2LNY1</accession>